<feature type="binding site" evidence="17">
    <location>
        <begin position="118"/>
        <end position="124"/>
    </location>
    <ligand>
        <name>ATP</name>
        <dbReference type="ChEBI" id="CHEBI:30616"/>
    </ligand>
</feature>
<dbReference type="EC" id="6.3.2.9" evidence="5 17"/>
<evidence type="ECO:0000256" key="9">
    <source>
        <dbReference type="ARBA" id="ARBA00022741"/>
    </source>
</evidence>
<evidence type="ECO:0000256" key="12">
    <source>
        <dbReference type="ARBA" id="ARBA00022984"/>
    </source>
</evidence>
<dbReference type="GO" id="GO:0071555">
    <property type="term" value="P:cell wall organization"/>
    <property type="evidence" value="ECO:0007669"/>
    <property type="project" value="UniProtKB-KW"/>
</dbReference>
<dbReference type="AlphaFoldDB" id="A0A9J6RHD4"/>
<dbReference type="Pfam" id="PF08245">
    <property type="entry name" value="Mur_ligase_M"/>
    <property type="match status" value="1"/>
</dbReference>
<dbReference type="RefSeq" id="WP_268781311.1">
    <property type="nucleotide sequence ID" value="NZ_JAPRAT010000041.1"/>
</dbReference>
<keyword evidence="17 18" id="KW-0132">Cell division</keyword>
<dbReference type="InterPro" id="IPR013221">
    <property type="entry name" value="Mur_ligase_cen"/>
</dbReference>
<dbReference type="PANTHER" id="PTHR43692:SF1">
    <property type="entry name" value="UDP-N-ACETYLMURAMOYLALANINE--D-GLUTAMATE LIGASE"/>
    <property type="match status" value="1"/>
</dbReference>
<dbReference type="GO" id="GO:0005737">
    <property type="term" value="C:cytoplasm"/>
    <property type="evidence" value="ECO:0007669"/>
    <property type="project" value="UniProtKB-SubCell"/>
</dbReference>
<comment type="catalytic activity">
    <reaction evidence="16 17 18">
        <text>UDP-N-acetyl-alpha-D-muramoyl-L-alanine + D-glutamate + ATP = UDP-N-acetyl-alpha-D-muramoyl-L-alanyl-D-glutamate + ADP + phosphate + H(+)</text>
        <dbReference type="Rhea" id="RHEA:16429"/>
        <dbReference type="ChEBI" id="CHEBI:15378"/>
        <dbReference type="ChEBI" id="CHEBI:29986"/>
        <dbReference type="ChEBI" id="CHEBI:30616"/>
        <dbReference type="ChEBI" id="CHEBI:43474"/>
        <dbReference type="ChEBI" id="CHEBI:83898"/>
        <dbReference type="ChEBI" id="CHEBI:83900"/>
        <dbReference type="ChEBI" id="CHEBI:456216"/>
        <dbReference type="EC" id="6.3.2.9"/>
    </reaction>
</comment>
<accession>A0A9J6RHD4</accession>
<evidence type="ECO:0000256" key="7">
    <source>
        <dbReference type="ARBA" id="ARBA00022490"/>
    </source>
</evidence>
<dbReference type="GO" id="GO:0009252">
    <property type="term" value="P:peptidoglycan biosynthetic process"/>
    <property type="evidence" value="ECO:0007669"/>
    <property type="project" value="UniProtKB-UniRule"/>
</dbReference>
<evidence type="ECO:0000256" key="15">
    <source>
        <dbReference type="ARBA" id="ARBA00032324"/>
    </source>
</evidence>
<keyword evidence="10 17" id="KW-0067">ATP-binding</keyword>
<dbReference type="NCBIfam" id="TIGR01087">
    <property type="entry name" value="murD"/>
    <property type="match status" value="1"/>
</dbReference>
<dbReference type="InterPro" id="IPR036565">
    <property type="entry name" value="Mur-like_cat_sf"/>
</dbReference>
<keyword evidence="8 17" id="KW-0436">Ligase</keyword>
<dbReference type="InterPro" id="IPR004101">
    <property type="entry name" value="Mur_ligase_C"/>
</dbReference>
<evidence type="ECO:0000256" key="13">
    <source>
        <dbReference type="ARBA" id="ARBA00023316"/>
    </source>
</evidence>
<dbReference type="InterPro" id="IPR005762">
    <property type="entry name" value="MurD"/>
</dbReference>
<comment type="function">
    <text evidence="1 17 18">Cell wall formation. Catalyzes the addition of glutamate to the nucleotide precursor UDP-N-acetylmuramoyl-L-alanine (UMA).</text>
</comment>
<comment type="subcellular location">
    <subcellularLocation>
        <location evidence="2 17 18">Cytoplasm</location>
    </subcellularLocation>
</comment>
<dbReference type="PANTHER" id="PTHR43692">
    <property type="entry name" value="UDP-N-ACETYLMURAMOYLALANINE--D-GLUTAMATE LIGASE"/>
    <property type="match status" value="1"/>
</dbReference>
<dbReference type="EMBL" id="JAPRAT010000041">
    <property type="protein sequence ID" value="MCZ0704537.1"/>
    <property type="molecule type" value="Genomic_DNA"/>
</dbReference>
<feature type="domain" description="Mur ligase C-terminal" evidence="19">
    <location>
        <begin position="312"/>
        <end position="425"/>
    </location>
</feature>
<gene>
    <name evidence="17 21" type="primary">murD</name>
    <name evidence="21" type="ORF">OWO01_15100</name>
</gene>
<dbReference type="InterPro" id="IPR036615">
    <property type="entry name" value="Mur_ligase_C_dom_sf"/>
</dbReference>
<evidence type="ECO:0000256" key="8">
    <source>
        <dbReference type="ARBA" id="ARBA00022598"/>
    </source>
</evidence>
<sequence>MNYLKGFPYQNILVLGLAKSGTATCRVLVKNGYRVTANDLKATKSDVAVRELEEMGVKVVLGSHPLELLDRIDVLIKNPGIPYENVLVEHAMKIGIPVLTEIELVPYLTNNPLIAITGSNGKTTTTTLTYEMLKESEQKVKLAGNIGTVAIEVAEKLDQEESMVIELSSFQLLGTDKFRPKISMVLNLFAAHLDYHGTFPEYQAAKAKIFANQTEDDYLIYNADDLNVIEMVESAKATKVPFSATKQVISGAWCDDSYVYFKKEKIIARNQIRLVGTHNLENILASIAACMLAGATIEGIYRVLTTFGGVKHRLQFVDQFDGRLFYNDSKATNILASSKALSAFEQPTILLAGGLDRGNDFDELLPYLKNVKVMIVYGETAEKLTQIAEQANVKIIRKVDGLKEAVPAAYKYSAEGDVILLSPACASWDQFKTFEERGDMFIDLVHRLK</sequence>
<keyword evidence="7 17" id="KW-0963">Cytoplasm</keyword>
<dbReference type="Gene3D" id="3.40.1190.10">
    <property type="entry name" value="Mur-like, catalytic domain"/>
    <property type="match status" value="1"/>
</dbReference>
<evidence type="ECO:0000256" key="1">
    <source>
        <dbReference type="ARBA" id="ARBA00002734"/>
    </source>
</evidence>
<dbReference type="Gene3D" id="3.40.50.720">
    <property type="entry name" value="NAD(P)-binding Rossmann-like Domain"/>
    <property type="match status" value="1"/>
</dbReference>
<dbReference type="Pfam" id="PF02875">
    <property type="entry name" value="Mur_ligase_C"/>
    <property type="match status" value="1"/>
</dbReference>
<dbReference type="GO" id="GO:0005524">
    <property type="term" value="F:ATP binding"/>
    <property type="evidence" value="ECO:0007669"/>
    <property type="project" value="UniProtKB-UniRule"/>
</dbReference>
<comment type="pathway">
    <text evidence="3 17 18">Cell wall biogenesis; peptidoglycan biosynthesis.</text>
</comment>
<proteinExistence type="inferred from homology"/>
<dbReference type="SUPFAM" id="SSF53244">
    <property type="entry name" value="MurD-like peptide ligases, peptide-binding domain"/>
    <property type="match status" value="1"/>
</dbReference>
<keyword evidence="13 17" id="KW-0961">Cell wall biogenesis/degradation</keyword>
<keyword evidence="9 17" id="KW-0547">Nucleotide-binding</keyword>
<dbReference type="SUPFAM" id="SSF51984">
    <property type="entry name" value="MurCD N-terminal domain"/>
    <property type="match status" value="1"/>
</dbReference>
<dbReference type="GO" id="GO:0008360">
    <property type="term" value="P:regulation of cell shape"/>
    <property type="evidence" value="ECO:0007669"/>
    <property type="project" value="UniProtKB-KW"/>
</dbReference>
<evidence type="ECO:0000256" key="11">
    <source>
        <dbReference type="ARBA" id="ARBA00022960"/>
    </source>
</evidence>
<comment type="caution">
    <text evidence="21">The sequence shown here is derived from an EMBL/GenBank/DDBJ whole genome shotgun (WGS) entry which is preliminary data.</text>
</comment>
<protein>
    <recommendedName>
        <fullName evidence="6 17">UDP-N-acetylmuramoylalanine--D-glutamate ligase</fullName>
        <ecNumber evidence="5 17">6.3.2.9</ecNumber>
    </recommendedName>
    <alternativeName>
        <fullName evidence="15 17">D-glutamic acid-adding enzyme</fullName>
    </alternativeName>
    <alternativeName>
        <fullName evidence="14 17">UDP-N-acetylmuramoyl-L-alanyl-D-glutamate synthetase</fullName>
    </alternativeName>
</protein>
<evidence type="ECO:0000256" key="5">
    <source>
        <dbReference type="ARBA" id="ARBA00012212"/>
    </source>
</evidence>
<evidence type="ECO:0000313" key="22">
    <source>
        <dbReference type="Proteomes" id="UP001084197"/>
    </source>
</evidence>
<evidence type="ECO:0000256" key="17">
    <source>
        <dbReference type="HAMAP-Rule" id="MF_00639"/>
    </source>
</evidence>
<evidence type="ECO:0000256" key="4">
    <source>
        <dbReference type="ARBA" id="ARBA00010416"/>
    </source>
</evidence>
<dbReference type="Gene3D" id="3.90.190.20">
    <property type="entry name" value="Mur ligase, C-terminal domain"/>
    <property type="match status" value="1"/>
</dbReference>
<dbReference type="Pfam" id="PF21799">
    <property type="entry name" value="MurD-like_N"/>
    <property type="match status" value="1"/>
</dbReference>
<dbReference type="GO" id="GO:0051301">
    <property type="term" value="P:cell division"/>
    <property type="evidence" value="ECO:0007669"/>
    <property type="project" value="UniProtKB-KW"/>
</dbReference>
<evidence type="ECO:0000256" key="14">
    <source>
        <dbReference type="ARBA" id="ARBA00030398"/>
    </source>
</evidence>
<dbReference type="GO" id="GO:0008764">
    <property type="term" value="F:UDP-N-acetylmuramoylalanine-D-glutamate ligase activity"/>
    <property type="evidence" value="ECO:0007669"/>
    <property type="project" value="UniProtKB-UniRule"/>
</dbReference>
<evidence type="ECO:0000259" key="20">
    <source>
        <dbReference type="Pfam" id="PF08245"/>
    </source>
</evidence>
<feature type="domain" description="Mur ligase central" evidence="20">
    <location>
        <begin position="116"/>
        <end position="290"/>
    </location>
</feature>
<evidence type="ECO:0000256" key="18">
    <source>
        <dbReference type="RuleBase" id="RU003664"/>
    </source>
</evidence>
<evidence type="ECO:0000256" key="16">
    <source>
        <dbReference type="ARBA" id="ARBA00047632"/>
    </source>
</evidence>
<dbReference type="SUPFAM" id="SSF53623">
    <property type="entry name" value="MurD-like peptide ligases, catalytic domain"/>
    <property type="match status" value="1"/>
</dbReference>
<dbReference type="Proteomes" id="UP001084197">
    <property type="component" value="Unassembled WGS sequence"/>
</dbReference>
<organism evidence="21 22">
    <name type="scientific">Natronobacillus azotifigens</name>
    <dbReference type="NCBI Taxonomy" id="472978"/>
    <lineage>
        <taxon>Bacteria</taxon>
        <taxon>Bacillati</taxon>
        <taxon>Bacillota</taxon>
        <taxon>Bacilli</taxon>
        <taxon>Bacillales</taxon>
        <taxon>Bacillaceae</taxon>
        <taxon>Natronobacillus</taxon>
    </lineage>
</organism>
<reference evidence="21" key="1">
    <citation type="submission" date="2022-11" db="EMBL/GenBank/DDBJ databases">
        <title>WGS of Natronobacillus azotifigens 24KS-1, an anaerobic diazotrophic haloalkaliphile from soda-rich habitats.</title>
        <authorList>
            <person name="Sorokin D.Y."/>
            <person name="Merkel A.Y."/>
        </authorList>
    </citation>
    <scope>NUCLEOTIDE SEQUENCE</scope>
    <source>
        <strain evidence="21">24KS-1</strain>
    </source>
</reference>
<comment type="similarity">
    <text evidence="4 17">Belongs to the MurCDEF family.</text>
</comment>
<evidence type="ECO:0000256" key="6">
    <source>
        <dbReference type="ARBA" id="ARBA00015655"/>
    </source>
</evidence>
<evidence type="ECO:0000259" key="19">
    <source>
        <dbReference type="Pfam" id="PF02875"/>
    </source>
</evidence>
<evidence type="ECO:0000256" key="10">
    <source>
        <dbReference type="ARBA" id="ARBA00022840"/>
    </source>
</evidence>
<evidence type="ECO:0000256" key="3">
    <source>
        <dbReference type="ARBA" id="ARBA00004752"/>
    </source>
</evidence>
<keyword evidence="22" id="KW-1185">Reference proteome</keyword>
<evidence type="ECO:0000313" key="21">
    <source>
        <dbReference type="EMBL" id="MCZ0704537.1"/>
    </source>
</evidence>
<keyword evidence="17 18" id="KW-0131">Cell cycle</keyword>
<evidence type="ECO:0000256" key="2">
    <source>
        <dbReference type="ARBA" id="ARBA00004496"/>
    </source>
</evidence>
<keyword evidence="11 17" id="KW-0133">Cell shape</keyword>
<name>A0A9J6RHD4_9BACI</name>
<dbReference type="HAMAP" id="MF_00639">
    <property type="entry name" value="MurD"/>
    <property type="match status" value="1"/>
</dbReference>
<keyword evidence="12 17" id="KW-0573">Peptidoglycan synthesis</keyword>